<sequence>MEATIHAPFTTPNPFAVSVRHRRHRSSGQVLPIDRIPNELLSGIFEIVTHSFDDPGESLSTPTTLSLVCSRWRQIAISTPELWTTIFLTQALSPHDIARTSTWLERSKTRPLDLYLDFRDPCWSWDEEDHSFTWNDMAEILQLLLPHISRWRLVDLLTDTWAPVFAFLYDVHRAEHAPILTTISLSRCNAFFARVGEVFVPAALKVPIPLFRGCLPSLQKLVLAGVHVDWANSGLRGLKELELKYHALDVMPSLQEFTRIITACPDLESLSILGWGPRFEDISNRVNGDVRHVSQTDNSPVNSLPRLTCFKIGFLDVDYVLKMLSLFHLPALRDLFVQDIAVGLDPTDVQDASSVLQFLSNASSLSASAATDRPYYPLSHIDSFDLHSVHASHSSLSKFFRSCPRIQNLTLACVDVVAIQALGPPTSPTTDISHSTRNSPLKKIIPCPSLVKMECRGVDLSVLIDMVISRAEAFAPLPSPLANLIIDHRGDSSYLGIGDGIFRALALVGTHLEVLVDSEVESKSRSRRGSLTCPDDDYLPVPGGPYNSTVQ</sequence>
<gene>
    <name evidence="3" type="ORF">JAAARDRAFT_205618</name>
</gene>
<dbReference type="Pfam" id="PF12937">
    <property type="entry name" value="F-box-like"/>
    <property type="match status" value="1"/>
</dbReference>
<accession>A0A067Q7W9</accession>
<dbReference type="InterPro" id="IPR032675">
    <property type="entry name" value="LRR_dom_sf"/>
</dbReference>
<dbReference type="InterPro" id="IPR001810">
    <property type="entry name" value="F-box_dom"/>
</dbReference>
<dbReference type="Gene3D" id="1.20.1280.50">
    <property type="match status" value="1"/>
</dbReference>
<name>A0A067Q7W9_9AGAM</name>
<reference evidence="4" key="1">
    <citation type="journal article" date="2014" name="Proc. Natl. Acad. Sci. U.S.A.">
        <title>Extensive sampling of basidiomycete genomes demonstrates inadequacy of the white-rot/brown-rot paradigm for wood decay fungi.</title>
        <authorList>
            <person name="Riley R."/>
            <person name="Salamov A.A."/>
            <person name="Brown D.W."/>
            <person name="Nagy L.G."/>
            <person name="Floudas D."/>
            <person name="Held B.W."/>
            <person name="Levasseur A."/>
            <person name="Lombard V."/>
            <person name="Morin E."/>
            <person name="Otillar R."/>
            <person name="Lindquist E.A."/>
            <person name="Sun H."/>
            <person name="LaButti K.M."/>
            <person name="Schmutz J."/>
            <person name="Jabbour D."/>
            <person name="Luo H."/>
            <person name="Baker S.E."/>
            <person name="Pisabarro A.G."/>
            <person name="Walton J.D."/>
            <person name="Blanchette R.A."/>
            <person name="Henrissat B."/>
            <person name="Martin F."/>
            <person name="Cullen D."/>
            <person name="Hibbett D.S."/>
            <person name="Grigoriev I.V."/>
        </authorList>
    </citation>
    <scope>NUCLEOTIDE SEQUENCE [LARGE SCALE GENOMIC DNA]</scope>
    <source>
        <strain evidence="4">MUCL 33604</strain>
    </source>
</reference>
<feature type="region of interest" description="Disordered" evidence="1">
    <location>
        <begin position="525"/>
        <end position="551"/>
    </location>
</feature>
<dbReference type="OrthoDB" id="3252356at2759"/>
<dbReference type="InParanoid" id="A0A067Q7W9"/>
<keyword evidence="4" id="KW-1185">Reference proteome</keyword>
<dbReference type="Proteomes" id="UP000027265">
    <property type="component" value="Unassembled WGS sequence"/>
</dbReference>
<proteinExistence type="predicted"/>
<protein>
    <recommendedName>
        <fullName evidence="2">F-box domain-containing protein</fullName>
    </recommendedName>
</protein>
<dbReference type="HOGENOM" id="CLU_020999_2_1_1"/>
<dbReference type="AlphaFoldDB" id="A0A067Q7W9"/>
<evidence type="ECO:0000259" key="2">
    <source>
        <dbReference type="Pfam" id="PF12937"/>
    </source>
</evidence>
<dbReference type="PANTHER" id="PTHR16134">
    <property type="entry name" value="F-BOX/TPR REPEAT PROTEIN POF3"/>
    <property type="match status" value="1"/>
</dbReference>
<feature type="domain" description="F-box" evidence="2">
    <location>
        <begin position="33"/>
        <end position="88"/>
    </location>
</feature>
<dbReference type="SUPFAM" id="SSF52047">
    <property type="entry name" value="RNI-like"/>
    <property type="match status" value="1"/>
</dbReference>
<dbReference type="STRING" id="933084.A0A067Q7W9"/>
<evidence type="ECO:0000313" key="4">
    <source>
        <dbReference type="Proteomes" id="UP000027265"/>
    </source>
</evidence>
<dbReference type="EMBL" id="KL197715">
    <property type="protein sequence ID" value="KDQ59587.1"/>
    <property type="molecule type" value="Genomic_DNA"/>
</dbReference>
<dbReference type="PANTHER" id="PTHR16134:SF119">
    <property type="entry name" value="AT02038P-RELATED"/>
    <property type="match status" value="1"/>
</dbReference>
<organism evidence="3 4">
    <name type="scientific">Jaapia argillacea MUCL 33604</name>
    <dbReference type="NCBI Taxonomy" id="933084"/>
    <lineage>
        <taxon>Eukaryota</taxon>
        <taxon>Fungi</taxon>
        <taxon>Dikarya</taxon>
        <taxon>Basidiomycota</taxon>
        <taxon>Agaricomycotina</taxon>
        <taxon>Agaricomycetes</taxon>
        <taxon>Agaricomycetidae</taxon>
        <taxon>Jaapiales</taxon>
        <taxon>Jaapiaceae</taxon>
        <taxon>Jaapia</taxon>
    </lineage>
</organism>
<dbReference type="Gene3D" id="3.80.10.10">
    <property type="entry name" value="Ribonuclease Inhibitor"/>
    <property type="match status" value="1"/>
</dbReference>
<evidence type="ECO:0000256" key="1">
    <source>
        <dbReference type="SAM" id="MobiDB-lite"/>
    </source>
</evidence>
<evidence type="ECO:0000313" key="3">
    <source>
        <dbReference type="EMBL" id="KDQ59587.1"/>
    </source>
</evidence>